<dbReference type="AlphaFoldDB" id="A0A927A236"/>
<evidence type="ECO:0000256" key="1">
    <source>
        <dbReference type="SAM" id="Phobius"/>
    </source>
</evidence>
<proteinExistence type="predicted"/>
<keyword evidence="1" id="KW-0812">Transmembrane</keyword>
<evidence type="ECO:0000313" key="3">
    <source>
        <dbReference type="Proteomes" id="UP000662185"/>
    </source>
</evidence>
<organism evidence="2 3">
    <name type="scientific">Anabaena sphaerica FACHB-251</name>
    <dbReference type="NCBI Taxonomy" id="2692883"/>
    <lineage>
        <taxon>Bacteria</taxon>
        <taxon>Bacillati</taxon>
        <taxon>Cyanobacteriota</taxon>
        <taxon>Cyanophyceae</taxon>
        <taxon>Nostocales</taxon>
        <taxon>Nostocaceae</taxon>
        <taxon>Anabaena</taxon>
    </lineage>
</organism>
<keyword evidence="3" id="KW-1185">Reference proteome</keyword>
<gene>
    <name evidence="2" type="ORF">H6G06_16210</name>
</gene>
<keyword evidence="1" id="KW-1133">Transmembrane helix</keyword>
<feature type="transmembrane region" description="Helical" evidence="1">
    <location>
        <begin position="115"/>
        <end position="139"/>
    </location>
</feature>
<keyword evidence="1" id="KW-0472">Membrane</keyword>
<dbReference type="EMBL" id="JACJQU010000009">
    <property type="protein sequence ID" value="MBD2294983.1"/>
    <property type="molecule type" value="Genomic_DNA"/>
</dbReference>
<comment type="caution">
    <text evidence="2">The sequence shown here is derived from an EMBL/GenBank/DDBJ whole genome shotgun (WGS) entry which is preliminary data.</text>
</comment>
<name>A0A927A236_9NOST</name>
<dbReference type="RefSeq" id="WP_190561900.1">
    <property type="nucleotide sequence ID" value="NZ_JACJQU010000009.1"/>
</dbReference>
<evidence type="ECO:0000313" key="2">
    <source>
        <dbReference type="EMBL" id="MBD2294983.1"/>
    </source>
</evidence>
<feature type="transmembrane region" description="Helical" evidence="1">
    <location>
        <begin position="151"/>
        <end position="169"/>
    </location>
</feature>
<accession>A0A927A236</accession>
<protein>
    <submittedName>
        <fullName evidence="2">Uncharacterized protein</fullName>
    </submittedName>
</protein>
<reference evidence="3" key="1">
    <citation type="journal article" date="2020" name="ISME J.">
        <title>Comparative genomics reveals insights into cyanobacterial evolution and habitat adaptation.</title>
        <authorList>
            <person name="Chen M.Y."/>
            <person name="Teng W.K."/>
            <person name="Zhao L."/>
            <person name="Hu C.X."/>
            <person name="Zhou Y.K."/>
            <person name="Han B.P."/>
            <person name="Song L.R."/>
            <person name="Shu W.S."/>
        </authorList>
    </citation>
    <scope>NUCLEOTIDE SEQUENCE [LARGE SCALE GENOMIC DNA]</scope>
    <source>
        <strain evidence="3">FACHB-251</strain>
    </source>
</reference>
<dbReference type="Proteomes" id="UP000662185">
    <property type="component" value="Unassembled WGS sequence"/>
</dbReference>
<sequence length="249" mass="28174">MEIFVNINLAQVVWPSWQTVQDHVNLWTKSGQQFEQSLKETAAQTTDRAINTVTTTLEQAQSSVENSWRTVTEIKNTTSAAIENTITTYIKDLVTQHPTFLKFSQILGWAINHPIISLVILLFLIALAGSIIKGIIRLIETASWSILKVPFKLLQVLIIASFISLTKFVKGNPKSTLIQKNDPISTVMSVDTIIGEDRKTRLLEIYHRLELIHQEQQQLLQEAAKLIGSDSEQEREVNNPITNYELPID</sequence>